<evidence type="ECO:0000256" key="1">
    <source>
        <dbReference type="ARBA" id="ARBA00000085"/>
    </source>
</evidence>
<dbReference type="GO" id="GO:0000155">
    <property type="term" value="F:phosphorelay sensor kinase activity"/>
    <property type="evidence" value="ECO:0007669"/>
    <property type="project" value="InterPro"/>
</dbReference>
<dbReference type="Pfam" id="PF02518">
    <property type="entry name" value="HATPase_c"/>
    <property type="match status" value="1"/>
</dbReference>
<comment type="caution">
    <text evidence="13">The sequence shown here is derived from an EMBL/GenBank/DDBJ whole genome shotgun (WGS) entry which is preliminary data.</text>
</comment>
<feature type="transmembrane region" description="Helical" evidence="10">
    <location>
        <begin position="6"/>
        <end position="28"/>
    </location>
</feature>
<name>A0A0F9AAH3_9ZZZZ</name>
<dbReference type="AlphaFoldDB" id="A0A0F9AAH3"/>
<keyword evidence="10" id="KW-0472">Membrane</keyword>
<evidence type="ECO:0000256" key="8">
    <source>
        <dbReference type="ARBA" id="ARBA00023012"/>
    </source>
</evidence>
<dbReference type="InterPro" id="IPR005467">
    <property type="entry name" value="His_kinase_dom"/>
</dbReference>
<evidence type="ECO:0000256" key="10">
    <source>
        <dbReference type="SAM" id="Phobius"/>
    </source>
</evidence>
<dbReference type="PROSITE" id="PS50109">
    <property type="entry name" value="HIS_KIN"/>
    <property type="match status" value="1"/>
</dbReference>
<dbReference type="InterPro" id="IPR003661">
    <property type="entry name" value="HisK_dim/P_dom"/>
</dbReference>
<keyword evidence="8" id="KW-0902">Two-component regulatory system</keyword>
<sequence length="341" mass="37340">IIPVGFVIVLVGIGVSYFIASGVVRPVINLVKITERVASGDLEQSVEIRSRDEIGMLASRFNQMTKGLKQLMDEKEGVMIELRGVNEELSSINTELVQTNEQLKDAQEQLVRTEKLAAVGTLASGVSHELRNPLSAIKNAVFFLKRKLSNKESPDIDARVIQFLDIMDKEIDRSTKIINDLLGFARVISLSKIPSDITVVVNEAMSRAKMAENIKVSKNLPSNLPMVMIDVNKIGQVFINLIENACQAMPDGGELQISTRESKGFIEIEIADSGCGIPEKTIKKIFDPLFTTKPKGIGMGLAVCHGIIEKHHGTIDVKSQEGIGTSILIKLPLEDKNARPS</sequence>
<evidence type="ECO:0000256" key="7">
    <source>
        <dbReference type="ARBA" id="ARBA00022840"/>
    </source>
</evidence>
<evidence type="ECO:0000313" key="13">
    <source>
        <dbReference type="EMBL" id="KKL06465.1"/>
    </source>
</evidence>
<dbReference type="SMART" id="SM00304">
    <property type="entry name" value="HAMP"/>
    <property type="match status" value="1"/>
</dbReference>
<dbReference type="CDD" id="cd00082">
    <property type="entry name" value="HisKA"/>
    <property type="match status" value="1"/>
</dbReference>
<dbReference type="SUPFAM" id="SSF47384">
    <property type="entry name" value="Homodimeric domain of signal transducing histidine kinase"/>
    <property type="match status" value="1"/>
</dbReference>
<reference evidence="13" key="1">
    <citation type="journal article" date="2015" name="Nature">
        <title>Complex archaea that bridge the gap between prokaryotes and eukaryotes.</title>
        <authorList>
            <person name="Spang A."/>
            <person name="Saw J.H."/>
            <person name="Jorgensen S.L."/>
            <person name="Zaremba-Niedzwiedzka K."/>
            <person name="Martijn J."/>
            <person name="Lind A.E."/>
            <person name="van Eijk R."/>
            <person name="Schleper C."/>
            <person name="Guy L."/>
            <person name="Ettema T.J."/>
        </authorList>
    </citation>
    <scope>NUCLEOTIDE SEQUENCE</scope>
</reference>
<dbReference type="GO" id="GO:0005524">
    <property type="term" value="F:ATP binding"/>
    <property type="evidence" value="ECO:0007669"/>
    <property type="project" value="UniProtKB-KW"/>
</dbReference>
<dbReference type="InterPro" id="IPR036890">
    <property type="entry name" value="HATPase_C_sf"/>
</dbReference>
<dbReference type="InterPro" id="IPR036097">
    <property type="entry name" value="HisK_dim/P_sf"/>
</dbReference>
<dbReference type="PRINTS" id="PR00344">
    <property type="entry name" value="BCTRLSENSOR"/>
</dbReference>
<evidence type="ECO:0000256" key="6">
    <source>
        <dbReference type="ARBA" id="ARBA00022777"/>
    </source>
</evidence>
<gene>
    <name evidence="13" type="ORF">LCGC14_2595770</name>
</gene>
<keyword evidence="5" id="KW-0547">Nucleotide-binding</keyword>
<proteinExistence type="predicted"/>
<protein>
    <recommendedName>
        <fullName evidence="2">histidine kinase</fullName>
        <ecNumber evidence="2">2.7.13.3</ecNumber>
    </recommendedName>
</protein>
<keyword evidence="6" id="KW-0418">Kinase</keyword>
<dbReference type="EMBL" id="LAZR01043689">
    <property type="protein sequence ID" value="KKL06465.1"/>
    <property type="molecule type" value="Genomic_DNA"/>
</dbReference>
<dbReference type="PANTHER" id="PTHR43065">
    <property type="entry name" value="SENSOR HISTIDINE KINASE"/>
    <property type="match status" value="1"/>
</dbReference>
<keyword evidence="9" id="KW-0175">Coiled coil</keyword>
<accession>A0A0F9AAH3</accession>
<dbReference type="Gene3D" id="6.10.340.10">
    <property type="match status" value="1"/>
</dbReference>
<dbReference type="Gene3D" id="1.10.287.130">
    <property type="match status" value="1"/>
</dbReference>
<evidence type="ECO:0000256" key="9">
    <source>
        <dbReference type="SAM" id="Coils"/>
    </source>
</evidence>
<dbReference type="CDD" id="cd06225">
    <property type="entry name" value="HAMP"/>
    <property type="match status" value="1"/>
</dbReference>
<feature type="non-terminal residue" evidence="13">
    <location>
        <position position="1"/>
    </location>
</feature>
<dbReference type="Gene3D" id="3.30.565.10">
    <property type="entry name" value="Histidine kinase-like ATPase, C-terminal domain"/>
    <property type="match status" value="1"/>
</dbReference>
<feature type="coiled-coil region" evidence="9">
    <location>
        <begin position="68"/>
        <end position="116"/>
    </location>
</feature>
<dbReference type="GO" id="GO:0016020">
    <property type="term" value="C:membrane"/>
    <property type="evidence" value="ECO:0007669"/>
    <property type="project" value="InterPro"/>
</dbReference>
<dbReference type="InterPro" id="IPR003594">
    <property type="entry name" value="HATPase_dom"/>
</dbReference>
<evidence type="ECO:0000256" key="4">
    <source>
        <dbReference type="ARBA" id="ARBA00022679"/>
    </source>
</evidence>
<dbReference type="InterPro" id="IPR004358">
    <property type="entry name" value="Sig_transdc_His_kin-like_C"/>
</dbReference>
<dbReference type="SMART" id="SM00387">
    <property type="entry name" value="HATPase_c"/>
    <property type="match status" value="1"/>
</dbReference>
<evidence type="ECO:0000256" key="5">
    <source>
        <dbReference type="ARBA" id="ARBA00022741"/>
    </source>
</evidence>
<feature type="domain" description="HAMP" evidence="12">
    <location>
        <begin position="21"/>
        <end position="73"/>
    </location>
</feature>
<feature type="domain" description="Histidine kinase" evidence="11">
    <location>
        <begin position="125"/>
        <end position="335"/>
    </location>
</feature>
<evidence type="ECO:0000259" key="12">
    <source>
        <dbReference type="PROSITE" id="PS50885"/>
    </source>
</evidence>
<evidence type="ECO:0000256" key="2">
    <source>
        <dbReference type="ARBA" id="ARBA00012438"/>
    </source>
</evidence>
<organism evidence="13">
    <name type="scientific">marine sediment metagenome</name>
    <dbReference type="NCBI Taxonomy" id="412755"/>
    <lineage>
        <taxon>unclassified sequences</taxon>
        <taxon>metagenomes</taxon>
        <taxon>ecological metagenomes</taxon>
    </lineage>
</organism>
<evidence type="ECO:0000259" key="11">
    <source>
        <dbReference type="PROSITE" id="PS50109"/>
    </source>
</evidence>
<dbReference type="PANTHER" id="PTHR43065:SF10">
    <property type="entry name" value="PEROXIDE STRESS-ACTIVATED HISTIDINE KINASE MAK3"/>
    <property type="match status" value="1"/>
</dbReference>
<keyword evidence="10" id="KW-0812">Transmembrane</keyword>
<keyword evidence="4" id="KW-0808">Transferase</keyword>
<keyword evidence="3" id="KW-0597">Phosphoprotein</keyword>
<dbReference type="EC" id="2.7.13.3" evidence="2"/>
<dbReference type="SUPFAM" id="SSF55874">
    <property type="entry name" value="ATPase domain of HSP90 chaperone/DNA topoisomerase II/histidine kinase"/>
    <property type="match status" value="1"/>
</dbReference>
<dbReference type="InterPro" id="IPR003660">
    <property type="entry name" value="HAMP_dom"/>
</dbReference>
<evidence type="ECO:0000256" key="3">
    <source>
        <dbReference type="ARBA" id="ARBA00022553"/>
    </source>
</evidence>
<dbReference type="PROSITE" id="PS50885">
    <property type="entry name" value="HAMP"/>
    <property type="match status" value="1"/>
</dbReference>
<dbReference type="Pfam" id="PF00672">
    <property type="entry name" value="HAMP"/>
    <property type="match status" value="1"/>
</dbReference>
<keyword evidence="7" id="KW-0067">ATP-binding</keyword>
<dbReference type="Pfam" id="PF00512">
    <property type="entry name" value="HisKA"/>
    <property type="match status" value="1"/>
</dbReference>
<keyword evidence="10" id="KW-1133">Transmembrane helix</keyword>
<comment type="catalytic activity">
    <reaction evidence="1">
        <text>ATP + protein L-histidine = ADP + protein N-phospho-L-histidine.</text>
        <dbReference type="EC" id="2.7.13.3"/>
    </reaction>
</comment>
<dbReference type="SMART" id="SM00388">
    <property type="entry name" value="HisKA"/>
    <property type="match status" value="1"/>
</dbReference>
<dbReference type="SUPFAM" id="SSF158472">
    <property type="entry name" value="HAMP domain-like"/>
    <property type="match status" value="1"/>
</dbReference>